<evidence type="ECO:0000313" key="3">
    <source>
        <dbReference type="Proteomes" id="UP000317158"/>
    </source>
</evidence>
<reference evidence="2 3" key="1">
    <citation type="journal article" date="2019" name="Nat. Microbiol.">
        <title>Wide diversity of methane and short-chain alkane metabolisms in uncultured archaea.</title>
        <authorList>
            <person name="Borrel G."/>
            <person name="Adam P.S."/>
            <person name="McKay L.J."/>
            <person name="Chen L.X."/>
            <person name="Sierra-Garcia I.N."/>
            <person name="Sieber C.M."/>
            <person name="Letourneur Q."/>
            <person name="Ghozlane A."/>
            <person name="Andersen G.L."/>
            <person name="Li W.J."/>
            <person name="Hallam S.J."/>
            <person name="Muyzer G."/>
            <person name="de Oliveira V.M."/>
            <person name="Inskeep W.P."/>
            <person name="Banfield J.F."/>
            <person name="Gribaldo S."/>
        </authorList>
    </citation>
    <scope>NUCLEOTIDE SEQUENCE [LARGE SCALE GENOMIC DNA]</scope>
    <source>
        <strain evidence="2">NM1a</strain>
    </source>
</reference>
<organism evidence="2 3">
    <name type="scientific">Methanoliparum thermophilum</name>
    <dbReference type="NCBI Taxonomy" id="2491083"/>
    <lineage>
        <taxon>Archaea</taxon>
        <taxon>Methanobacteriati</taxon>
        <taxon>Methanobacteriota</taxon>
        <taxon>Candidatus Methanoliparia</taxon>
        <taxon>Candidatus Methanoliparales</taxon>
        <taxon>Candidatus Methanoliparaceae</taxon>
        <taxon>Candidatus Methanoliparum</taxon>
    </lineage>
</organism>
<dbReference type="SUPFAM" id="SSF53448">
    <property type="entry name" value="Nucleotide-diphospho-sugar transferases"/>
    <property type="match status" value="1"/>
</dbReference>
<accession>A0A520KU30</accession>
<feature type="domain" description="MobA-like NTP transferase" evidence="1">
    <location>
        <begin position="4"/>
        <end position="138"/>
    </location>
</feature>
<dbReference type="GO" id="GO:0016779">
    <property type="term" value="F:nucleotidyltransferase activity"/>
    <property type="evidence" value="ECO:0007669"/>
    <property type="project" value="UniProtKB-ARBA"/>
</dbReference>
<sequence length="226" mass="26263">MHTILMAGGKGRRFLVDIEKPFLNISGRPIIEIILDSLIDLSLDNTIDKIIVCTTTYTPITERFVLRLASKREDLSIIRTSGKGYIEDLQECINYLSLREPFLYMSADIPLFDSEILRYIISIYKKVEKDALAVFMQKEVYDKYKIKTDLILEYNNENIVPTGINIIDGSYIDEEQEEYKLILGLKDIRKVPTLAYLAFNINYVENYIKFIKLYKQNSCKMGKLTK</sequence>
<dbReference type="InterPro" id="IPR029044">
    <property type="entry name" value="Nucleotide-diphossugar_trans"/>
</dbReference>
<dbReference type="AlphaFoldDB" id="A0A520KU30"/>
<comment type="caution">
    <text evidence="2">The sequence shown here is derived from an EMBL/GenBank/DDBJ whole genome shotgun (WGS) entry which is preliminary data.</text>
</comment>
<proteinExistence type="predicted"/>
<dbReference type="InterPro" id="IPR025877">
    <property type="entry name" value="MobA-like_NTP_Trfase"/>
</dbReference>
<gene>
    <name evidence="2" type="ORF">EF806_03165</name>
</gene>
<dbReference type="Proteomes" id="UP000317158">
    <property type="component" value="Unassembled WGS sequence"/>
</dbReference>
<evidence type="ECO:0000259" key="1">
    <source>
        <dbReference type="Pfam" id="PF12804"/>
    </source>
</evidence>
<name>A0A520KU30_METT2</name>
<dbReference type="EMBL" id="RXIF01000004">
    <property type="protein sequence ID" value="RZN65055.1"/>
    <property type="molecule type" value="Genomic_DNA"/>
</dbReference>
<evidence type="ECO:0000313" key="2">
    <source>
        <dbReference type="EMBL" id="RZN65055.1"/>
    </source>
</evidence>
<dbReference type="Gene3D" id="3.90.550.10">
    <property type="entry name" value="Spore Coat Polysaccharide Biosynthesis Protein SpsA, Chain A"/>
    <property type="match status" value="1"/>
</dbReference>
<dbReference type="Pfam" id="PF12804">
    <property type="entry name" value="NTP_transf_3"/>
    <property type="match status" value="1"/>
</dbReference>
<protein>
    <recommendedName>
        <fullName evidence="1">MobA-like NTP transferase domain-containing protein</fullName>
    </recommendedName>
</protein>